<dbReference type="GO" id="GO:0005576">
    <property type="term" value="C:extracellular region"/>
    <property type="evidence" value="ECO:0007669"/>
    <property type="project" value="UniProtKB-SubCell"/>
</dbReference>
<feature type="non-terminal residue" evidence="5">
    <location>
        <position position="127"/>
    </location>
</feature>
<dbReference type="AlphaFoldDB" id="A0AAV5TCK8"/>
<sequence>IIALLCACAVSCQKTIGVRGQLTCGGKPMPNANITVAAKREYPKHDKVLAGVTSDSQGRFEIRGVSRGIRNLTAVVRVKHSCDFKANLTNLDACERTVTYRVPEEYIAKKTTRVQQWYQLDTPDMLY</sequence>
<evidence type="ECO:0000313" key="6">
    <source>
        <dbReference type="Proteomes" id="UP001432027"/>
    </source>
</evidence>
<gene>
    <name evidence="5" type="ORF">PENTCL1PPCAC_13659</name>
</gene>
<dbReference type="SUPFAM" id="SSF49464">
    <property type="entry name" value="Carboxypeptidase regulatory domain-like"/>
    <property type="match status" value="1"/>
</dbReference>
<dbReference type="InterPro" id="IPR038479">
    <property type="entry name" value="Transthyretin-like_sf"/>
</dbReference>
<name>A0AAV5TCK8_9BILA</name>
<evidence type="ECO:0000256" key="2">
    <source>
        <dbReference type="ARBA" id="ARBA00010112"/>
    </source>
</evidence>
<dbReference type="PANTHER" id="PTHR21700:SF3">
    <property type="entry name" value="TRANSTHYRETIN-LIKE PROTEIN 5"/>
    <property type="match status" value="1"/>
</dbReference>
<dbReference type="Pfam" id="PF01060">
    <property type="entry name" value="TTR-52"/>
    <property type="match status" value="1"/>
</dbReference>
<dbReference type="Gene3D" id="2.60.40.3330">
    <property type="match status" value="1"/>
</dbReference>
<dbReference type="EMBL" id="BTSX01000003">
    <property type="protein sequence ID" value="GMS91484.1"/>
    <property type="molecule type" value="Genomic_DNA"/>
</dbReference>
<keyword evidence="6" id="KW-1185">Reference proteome</keyword>
<feature type="non-terminal residue" evidence="5">
    <location>
        <position position="1"/>
    </location>
</feature>
<reference evidence="5" key="1">
    <citation type="submission" date="2023-10" db="EMBL/GenBank/DDBJ databases">
        <title>Genome assembly of Pristionchus species.</title>
        <authorList>
            <person name="Yoshida K."/>
            <person name="Sommer R.J."/>
        </authorList>
    </citation>
    <scope>NUCLEOTIDE SEQUENCE</scope>
    <source>
        <strain evidence="5">RS0144</strain>
    </source>
</reference>
<organism evidence="5 6">
    <name type="scientific">Pristionchus entomophagus</name>
    <dbReference type="NCBI Taxonomy" id="358040"/>
    <lineage>
        <taxon>Eukaryota</taxon>
        <taxon>Metazoa</taxon>
        <taxon>Ecdysozoa</taxon>
        <taxon>Nematoda</taxon>
        <taxon>Chromadorea</taxon>
        <taxon>Rhabditida</taxon>
        <taxon>Rhabditina</taxon>
        <taxon>Diplogasteromorpha</taxon>
        <taxon>Diplogasteroidea</taxon>
        <taxon>Neodiplogasteridae</taxon>
        <taxon>Pristionchus</taxon>
    </lineage>
</organism>
<protein>
    <submittedName>
        <fullName evidence="5">Uncharacterized protein</fullName>
    </submittedName>
</protein>
<comment type="similarity">
    <text evidence="2">Belongs to the nematode transthyretin-like family.</text>
</comment>
<evidence type="ECO:0000256" key="1">
    <source>
        <dbReference type="ARBA" id="ARBA00004613"/>
    </source>
</evidence>
<accession>A0AAV5TCK8</accession>
<evidence type="ECO:0000313" key="5">
    <source>
        <dbReference type="EMBL" id="GMS91484.1"/>
    </source>
</evidence>
<dbReference type="PANTHER" id="PTHR21700">
    <property type="entry name" value="TRANSTHYRETIN-LIKE FAMILY PROTEIN-RELATED"/>
    <property type="match status" value="1"/>
</dbReference>
<comment type="caution">
    <text evidence="5">The sequence shown here is derived from an EMBL/GenBank/DDBJ whole genome shotgun (WGS) entry which is preliminary data.</text>
</comment>
<comment type="subcellular location">
    <subcellularLocation>
        <location evidence="1">Secreted</location>
    </subcellularLocation>
</comment>
<keyword evidence="4" id="KW-0732">Signal</keyword>
<dbReference type="InterPro" id="IPR001534">
    <property type="entry name" value="Transthyretin-like"/>
</dbReference>
<dbReference type="Proteomes" id="UP001432027">
    <property type="component" value="Unassembled WGS sequence"/>
</dbReference>
<keyword evidence="3" id="KW-0964">Secreted</keyword>
<proteinExistence type="inferred from homology"/>
<dbReference type="GO" id="GO:0009986">
    <property type="term" value="C:cell surface"/>
    <property type="evidence" value="ECO:0007669"/>
    <property type="project" value="InterPro"/>
</dbReference>
<evidence type="ECO:0000256" key="3">
    <source>
        <dbReference type="ARBA" id="ARBA00022525"/>
    </source>
</evidence>
<evidence type="ECO:0000256" key="4">
    <source>
        <dbReference type="ARBA" id="ARBA00022729"/>
    </source>
</evidence>
<dbReference type="InterPro" id="IPR008969">
    <property type="entry name" value="CarboxyPept-like_regulatory"/>
</dbReference>